<dbReference type="SUPFAM" id="SSF46565">
    <property type="entry name" value="Chaperone J-domain"/>
    <property type="match status" value="1"/>
</dbReference>
<comment type="subcellular location">
    <subcellularLocation>
        <location evidence="1">Membrane</location>
        <topology evidence="1">Single-pass membrane protein</topology>
    </subcellularLocation>
</comment>
<dbReference type="Gene3D" id="1.10.287.110">
    <property type="entry name" value="DnaJ domain"/>
    <property type="match status" value="1"/>
</dbReference>
<evidence type="ECO:0000256" key="1">
    <source>
        <dbReference type="ARBA" id="ARBA00004167"/>
    </source>
</evidence>
<keyword evidence="2 6" id="KW-0812">Transmembrane</keyword>
<dbReference type="PANTHER" id="PTHR12763">
    <property type="match status" value="1"/>
</dbReference>
<keyword evidence="3 6" id="KW-1133">Transmembrane helix</keyword>
<evidence type="ECO:0000256" key="3">
    <source>
        <dbReference type="ARBA" id="ARBA00022989"/>
    </source>
</evidence>
<comment type="caution">
    <text evidence="8">The sequence shown here is derived from an EMBL/GenBank/DDBJ whole genome shotgun (WGS) entry which is preliminary data.</text>
</comment>
<reference evidence="8 9" key="1">
    <citation type="journal article" date="2014" name="Genome Announc.">
        <title>Genome Sequence of Afipia felis Strain 76713, Isolated in Hospital Water Using an Amoeba Co-Culture Procedure.</title>
        <authorList>
            <person name="Benamar S."/>
            <person name="La Scola B."/>
            <person name="Croce O."/>
        </authorList>
    </citation>
    <scope>NUCLEOTIDE SEQUENCE [LARGE SCALE GENOMIC DNA]</scope>
    <source>
        <strain evidence="8 9">76713</strain>
    </source>
</reference>
<dbReference type="Proteomes" id="UP000035762">
    <property type="component" value="Unassembled WGS sequence"/>
</dbReference>
<evidence type="ECO:0000256" key="2">
    <source>
        <dbReference type="ARBA" id="ARBA00022692"/>
    </source>
</evidence>
<dbReference type="STRING" id="1035.BN961_01110"/>
<evidence type="ECO:0000313" key="9">
    <source>
        <dbReference type="Proteomes" id="UP000035762"/>
    </source>
</evidence>
<evidence type="ECO:0000313" key="8">
    <source>
        <dbReference type="EMBL" id="CEG07709.1"/>
    </source>
</evidence>
<accession>A0A090MPV7</accession>
<feature type="transmembrane region" description="Helical" evidence="6">
    <location>
        <begin position="32"/>
        <end position="50"/>
    </location>
</feature>
<comment type="similarity">
    <text evidence="5">Belongs to the TIM14 family.</text>
</comment>
<proteinExistence type="inferred from homology"/>
<gene>
    <name evidence="8" type="ORF">BN961_01110</name>
</gene>
<dbReference type="PROSITE" id="PS50076">
    <property type="entry name" value="DNAJ_2"/>
    <property type="match status" value="1"/>
</dbReference>
<feature type="domain" description="J" evidence="7">
    <location>
        <begin position="190"/>
        <end position="244"/>
    </location>
</feature>
<protein>
    <submittedName>
        <fullName evidence="8">Dna-J like membrane chaperone protein</fullName>
    </submittedName>
</protein>
<dbReference type="CDD" id="cd06257">
    <property type="entry name" value="DnaJ"/>
    <property type="match status" value="1"/>
</dbReference>
<dbReference type="RefSeq" id="WP_048755875.1">
    <property type="nucleotide sequence ID" value="NZ_CCAZ020000001.1"/>
</dbReference>
<dbReference type="OrthoDB" id="9811070at2"/>
<dbReference type="SMART" id="SM00271">
    <property type="entry name" value="DnaJ"/>
    <property type="match status" value="1"/>
</dbReference>
<dbReference type="FunFam" id="1.10.287.110:FF:000001">
    <property type="entry name" value="Import inner membrane translocase subunit tim14"/>
    <property type="match status" value="1"/>
</dbReference>
<feature type="transmembrane region" description="Helical" evidence="6">
    <location>
        <begin position="6"/>
        <end position="25"/>
    </location>
</feature>
<keyword evidence="9" id="KW-1185">Reference proteome</keyword>
<dbReference type="InterPro" id="IPR036869">
    <property type="entry name" value="J_dom_sf"/>
</dbReference>
<name>A0A090MPV7_AFIFE</name>
<dbReference type="Pfam" id="PF00226">
    <property type="entry name" value="DnaJ"/>
    <property type="match status" value="1"/>
</dbReference>
<organism evidence="8 9">
    <name type="scientific">Afipia felis</name>
    <name type="common">Cat scratch disease bacillus</name>
    <dbReference type="NCBI Taxonomy" id="1035"/>
    <lineage>
        <taxon>Bacteria</taxon>
        <taxon>Pseudomonadati</taxon>
        <taxon>Pseudomonadota</taxon>
        <taxon>Alphaproteobacteria</taxon>
        <taxon>Hyphomicrobiales</taxon>
        <taxon>Nitrobacteraceae</taxon>
        <taxon>Afipia</taxon>
    </lineage>
</organism>
<evidence type="ECO:0000256" key="4">
    <source>
        <dbReference type="ARBA" id="ARBA00023136"/>
    </source>
</evidence>
<evidence type="ECO:0000256" key="6">
    <source>
        <dbReference type="SAM" id="Phobius"/>
    </source>
</evidence>
<evidence type="ECO:0000259" key="7">
    <source>
        <dbReference type="PROSITE" id="PS50076"/>
    </source>
</evidence>
<dbReference type="PANTHER" id="PTHR12763:SF28">
    <property type="entry name" value="GEO10507P1-RELATED"/>
    <property type="match status" value="1"/>
</dbReference>
<sequence length="244" mass="26288">MVSLIAGIVMLALVYMGLNVIRSADPKLLARLVRRIGGVLALAFAAWIGARGELVVAIPLGLFGLGLLGYAPFGAELASKFGWGGSAVRSDGQQAQIRSQFIELTLDRRTGALDGRVIAGAEAGRMLGEFALADLLRLARGFDEQSRALLESYLDRRFPGWREDAHDAAAGGGARQHRRMAASGKMTAEEAYQILGLQRGAGRDEISRAHRGLMKKLHPDQGGSTYLAARVNEAKDTLLRTHQR</sequence>
<evidence type="ECO:0000256" key="5">
    <source>
        <dbReference type="ARBA" id="ARBA00038105"/>
    </source>
</evidence>
<dbReference type="GO" id="GO:0016020">
    <property type="term" value="C:membrane"/>
    <property type="evidence" value="ECO:0007669"/>
    <property type="project" value="UniProtKB-SubCell"/>
</dbReference>
<keyword evidence="4 6" id="KW-0472">Membrane</keyword>
<dbReference type="EMBL" id="CCAZ020000001">
    <property type="protein sequence ID" value="CEG07709.1"/>
    <property type="molecule type" value="Genomic_DNA"/>
</dbReference>
<dbReference type="InterPro" id="IPR001623">
    <property type="entry name" value="DnaJ_domain"/>
</dbReference>
<dbReference type="AlphaFoldDB" id="A0A090MPV7"/>